<dbReference type="SUPFAM" id="SSF52047">
    <property type="entry name" value="RNI-like"/>
    <property type="match status" value="1"/>
</dbReference>
<evidence type="ECO:0000256" key="1">
    <source>
        <dbReference type="SAM" id="MobiDB-lite"/>
    </source>
</evidence>
<accession>A0A074YMD4</accession>
<protein>
    <recommendedName>
        <fullName evidence="4">F-box domain-containing protein</fullName>
    </recommendedName>
</protein>
<dbReference type="InParanoid" id="A0A074YMD4"/>
<dbReference type="GeneID" id="25363498"/>
<feature type="region of interest" description="Disordered" evidence="1">
    <location>
        <begin position="363"/>
        <end position="411"/>
    </location>
</feature>
<dbReference type="InterPro" id="IPR032675">
    <property type="entry name" value="LRR_dom_sf"/>
</dbReference>
<dbReference type="Proteomes" id="UP000030641">
    <property type="component" value="Unassembled WGS sequence"/>
</dbReference>
<organism evidence="2 3">
    <name type="scientific">Aureobasidium subglaciale (strain EXF-2481)</name>
    <name type="common">Aureobasidium pullulans var. subglaciale</name>
    <dbReference type="NCBI Taxonomy" id="1043005"/>
    <lineage>
        <taxon>Eukaryota</taxon>
        <taxon>Fungi</taxon>
        <taxon>Dikarya</taxon>
        <taxon>Ascomycota</taxon>
        <taxon>Pezizomycotina</taxon>
        <taxon>Dothideomycetes</taxon>
        <taxon>Dothideomycetidae</taxon>
        <taxon>Dothideales</taxon>
        <taxon>Saccotheciaceae</taxon>
        <taxon>Aureobasidium</taxon>
    </lineage>
</organism>
<evidence type="ECO:0000313" key="2">
    <source>
        <dbReference type="EMBL" id="KEQ97214.1"/>
    </source>
</evidence>
<evidence type="ECO:0008006" key="4">
    <source>
        <dbReference type="Google" id="ProtNLM"/>
    </source>
</evidence>
<sequence>MALANLRMAIRLASDWRNELRGGDEVAEEALSMVLLPNIRWLDPGTSSPDYGCYIQDLWRQLLGSQSDIKVEQHGQEEDIKVDFLSQSGTPSSLSRLEYFSARVDELGNTYAPKISSVSDILTIPSIRSFYGFGLQEEEWSHNTQPPLGQLKHLSLDECSISESVLVLLVDSLEALESLYVTFSYCTYEISLSMWTIYALARRKETLKNLSLFLPNDSEPRDRNELFINAPFDLRLLASLETLSIDYDILFRERNSEPDHPDIVKLPHNLPESMEQLNIRNCRLDEDMAERASHLITSKRKFSKLKSLGIHFKTLEPADDLEKDELSHLSLVVGIFEALRMKLNIFSDDDKVIVSHPMFDPSNRRIRDEEEERSDVSDSEEGSWEGESHEDEELSEDVNNDEQGRYNLRPR</sequence>
<dbReference type="OrthoDB" id="3916299at2759"/>
<dbReference type="EMBL" id="KL584754">
    <property type="protein sequence ID" value="KEQ97214.1"/>
    <property type="molecule type" value="Genomic_DNA"/>
</dbReference>
<dbReference type="AlphaFoldDB" id="A0A074YMD4"/>
<reference evidence="2 3" key="1">
    <citation type="journal article" date="2014" name="BMC Genomics">
        <title>Genome sequencing of four Aureobasidium pullulans varieties: biotechnological potential, stress tolerance, and description of new species.</title>
        <authorList>
            <person name="Gostin Ar C."/>
            <person name="Ohm R.A."/>
            <person name="Kogej T."/>
            <person name="Sonjak S."/>
            <person name="Turk M."/>
            <person name="Zajc J."/>
            <person name="Zalar P."/>
            <person name="Grube M."/>
            <person name="Sun H."/>
            <person name="Han J."/>
            <person name="Sharma A."/>
            <person name="Chiniquy J."/>
            <person name="Ngan C.Y."/>
            <person name="Lipzen A."/>
            <person name="Barry K."/>
            <person name="Grigoriev I.V."/>
            <person name="Gunde-Cimerman N."/>
        </authorList>
    </citation>
    <scope>NUCLEOTIDE SEQUENCE [LARGE SCALE GENOMIC DNA]</scope>
    <source>
        <strain evidence="2 3">EXF-2481</strain>
    </source>
</reference>
<name>A0A074YMD4_AURSE</name>
<evidence type="ECO:0000313" key="3">
    <source>
        <dbReference type="Proteomes" id="UP000030641"/>
    </source>
</evidence>
<feature type="compositionally biased region" description="Acidic residues" evidence="1">
    <location>
        <begin position="369"/>
        <end position="400"/>
    </location>
</feature>
<dbReference type="Gene3D" id="3.80.10.10">
    <property type="entry name" value="Ribonuclease Inhibitor"/>
    <property type="match status" value="1"/>
</dbReference>
<gene>
    <name evidence="2" type="ORF">AUEXF2481DRAFT_27482</name>
</gene>
<proteinExistence type="predicted"/>
<dbReference type="RefSeq" id="XP_013345759.1">
    <property type="nucleotide sequence ID" value="XM_013490305.1"/>
</dbReference>
<dbReference type="STRING" id="1043005.A0A074YMD4"/>
<dbReference type="HOGENOM" id="CLU_668997_0_0_1"/>
<keyword evidence="3" id="KW-1185">Reference proteome</keyword>